<dbReference type="AlphaFoldDB" id="A0AAQ4DWC1"/>
<keyword evidence="2" id="KW-1185">Reference proteome</keyword>
<evidence type="ECO:0000313" key="1">
    <source>
        <dbReference type="EMBL" id="KAK8766761.1"/>
    </source>
</evidence>
<reference evidence="1 2" key="1">
    <citation type="journal article" date="2023" name="Arcadia Sci">
        <title>De novo assembly of a long-read Amblyomma americanum tick genome.</title>
        <authorList>
            <person name="Chou S."/>
            <person name="Poskanzer K.E."/>
            <person name="Rollins M."/>
            <person name="Thuy-Boun P.S."/>
        </authorList>
    </citation>
    <scope>NUCLEOTIDE SEQUENCE [LARGE SCALE GENOMIC DNA]</scope>
    <source>
        <strain evidence="1">F_SG_1</strain>
        <tissue evidence="1">Salivary glands</tissue>
    </source>
</reference>
<sequence length="126" mass="12904">MEITTCLLIGASVSRRTSADVSTTSTFGASNATGSVLFSYSAVSVDPLCGPAGGDHCGGSRSGAIGSAESVHTHLGGGLPSRYLYLTAIPDCDEAADRSDDCGNSSCLETSLSCRVHERSHIERCS</sequence>
<protein>
    <submittedName>
        <fullName evidence="1">Uncharacterized protein</fullName>
    </submittedName>
</protein>
<comment type="caution">
    <text evidence="1">The sequence shown here is derived from an EMBL/GenBank/DDBJ whole genome shotgun (WGS) entry which is preliminary data.</text>
</comment>
<name>A0AAQ4DWC1_AMBAM</name>
<proteinExistence type="predicted"/>
<organism evidence="1 2">
    <name type="scientific">Amblyomma americanum</name>
    <name type="common">Lone star tick</name>
    <dbReference type="NCBI Taxonomy" id="6943"/>
    <lineage>
        <taxon>Eukaryota</taxon>
        <taxon>Metazoa</taxon>
        <taxon>Ecdysozoa</taxon>
        <taxon>Arthropoda</taxon>
        <taxon>Chelicerata</taxon>
        <taxon>Arachnida</taxon>
        <taxon>Acari</taxon>
        <taxon>Parasitiformes</taxon>
        <taxon>Ixodida</taxon>
        <taxon>Ixodoidea</taxon>
        <taxon>Ixodidae</taxon>
        <taxon>Amblyomminae</taxon>
        <taxon>Amblyomma</taxon>
    </lineage>
</organism>
<gene>
    <name evidence="1" type="ORF">V5799_006450</name>
</gene>
<dbReference type="Proteomes" id="UP001321473">
    <property type="component" value="Unassembled WGS sequence"/>
</dbReference>
<accession>A0AAQ4DWC1</accession>
<evidence type="ECO:0000313" key="2">
    <source>
        <dbReference type="Proteomes" id="UP001321473"/>
    </source>
</evidence>
<dbReference type="EMBL" id="JARKHS020026040">
    <property type="protein sequence ID" value="KAK8766761.1"/>
    <property type="molecule type" value="Genomic_DNA"/>
</dbReference>